<evidence type="ECO:0000256" key="1">
    <source>
        <dbReference type="SAM" id="Phobius"/>
    </source>
</evidence>
<reference evidence="2 3" key="1">
    <citation type="submission" date="2018-11" db="EMBL/GenBank/DDBJ databases">
        <authorList>
            <consortium name="Pathogen Informatics"/>
        </authorList>
    </citation>
    <scope>NUCLEOTIDE SEQUENCE [LARGE SCALE GENOMIC DNA]</scope>
</reference>
<dbReference type="EMBL" id="UYRU01059059">
    <property type="protein sequence ID" value="VDN14375.1"/>
    <property type="molecule type" value="Genomic_DNA"/>
</dbReference>
<proteinExistence type="predicted"/>
<evidence type="ECO:0000313" key="2">
    <source>
        <dbReference type="EMBL" id="VDN14375.1"/>
    </source>
</evidence>
<keyword evidence="3" id="KW-1185">Reference proteome</keyword>
<keyword evidence="1" id="KW-0812">Transmembrane</keyword>
<evidence type="ECO:0000313" key="3">
    <source>
        <dbReference type="Proteomes" id="UP000281553"/>
    </source>
</evidence>
<keyword evidence="1" id="KW-0472">Membrane</keyword>
<dbReference type="AlphaFoldDB" id="A0A3P7LB57"/>
<organism evidence="2 3">
    <name type="scientific">Dibothriocephalus latus</name>
    <name type="common">Fish tapeworm</name>
    <name type="synonym">Diphyllobothrium latum</name>
    <dbReference type="NCBI Taxonomy" id="60516"/>
    <lineage>
        <taxon>Eukaryota</taxon>
        <taxon>Metazoa</taxon>
        <taxon>Spiralia</taxon>
        <taxon>Lophotrochozoa</taxon>
        <taxon>Platyhelminthes</taxon>
        <taxon>Cestoda</taxon>
        <taxon>Eucestoda</taxon>
        <taxon>Diphyllobothriidea</taxon>
        <taxon>Diphyllobothriidae</taxon>
        <taxon>Dibothriocephalus</taxon>
    </lineage>
</organism>
<keyword evidence="1" id="KW-1133">Transmembrane helix</keyword>
<protein>
    <submittedName>
        <fullName evidence="2">Uncharacterized protein</fullName>
    </submittedName>
</protein>
<feature type="transmembrane region" description="Helical" evidence="1">
    <location>
        <begin position="105"/>
        <end position="128"/>
    </location>
</feature>
<name>A0A3P7LB57_DIBLA</name>
<gene>
    <name evidence="2" type="ORF">DILT_LOCUS10206</name>
</gene>
<accession>A0A3P7LB57</accession>
<dbReference type="Proteomes" id="UP000281553">
    <property type="component" value="Unassembled WGS sequence"/>
</dbReference>
<sequence length="180" mass="19880">MSSRERPIHGIHAADPFSGGSGSGDRVILLIVAKNDTFDRLFASAELSCRFRVYAPEEEELFGTYAMEPLYDTKNNPDLHKLLTAAIRKNPSGNTSVASFASLSWIAAVVIAIMILLAVIILAVCVVMRNKGRTYLLYQRPHFHFNLCSWSSSCGELDPLEVCSYCVYLLSVSANLSMKI</sequence>